<keyword evidence="3 5" id="KW-1133">Transmembrane helix</keyword>
<keyword evidence="7" id="KW-1185">Reference proteome</keyword>
<evidence type="ECO:0000256" key="4">
    <source>
        <dbReference type="ARBA" id="ARBA00023136"/>
    </source>
</evidence>
<dbReference type="InterPro" id="IPR023352">
    <property type="entry name" value="MAPEG-like_dom_sf"/>
</dbReference>
<proteinExistence type="predicted"/>
<dbReference type="PANTHER" id="PTHR35371:SF1">
    <property type="entry name" value="BLR7753 PROTEIN"/>
    <property type="match status" value="1"/>
</dbReference>
<dbReference type="EMBL" id="JAYGII010000011">
    <property type="protein sequence ID" value="MEA5445539.1"/>
    <property type="molecule type" value="Genomic_DNA"/>
</dbReference>
<comment type="caution">
    <text evidence="6">The sequence shown here is derived from an EMBL/GenBank/DDBJ whole genome shotgun (WGS) entry which is preliminary data.</text>
</comment>
<evidence type="ECO:0000313" key="6">
    <source>
        <dbReference type="EMBL" id="MEA5445539.1"/>
    </source>
</evidence>
<accession>A0AAP6JI83</accession>
<dbReference type="Pfam" id="PF01124">
    <property type="entry name" value="MAPEG"/>
    <property type="match status" value="1"/>
</dbReference>
<keyword evidence="4 5" id="KW-0472">Membrane</keyword>
<feature type="transmembrane region" description="Helical" evidence="5">
    <location>
        <begin position="111"/>
        <end position="132"/>
    </location>
</feature>
<reference evidence="6 7" key="1">
    <citation type="submission" date="2023-12" db="EMBL/GenBank/DDBJ databases">
        <title>Whole-genome sequencing of halo(alkali)philic microorganisms from hypersaline lakes.</title>
        <authorList>
            <person name="Sorokin D.Y."/>
            <person name="Merkel A.Y."/>
            <person name="Messina E."/>
            <person name="Yakimov M."/>
        </authorList>
    </citation>
    <scope>NUCLEOTIDE SEQUENCE [LARGE SCALE GENOMIC DNA]</scope>
    <source>
        <strain evidence="6 7">AB-CW1</strain>
    </source>
</reference>
<evidence type="ECO:0000256" key="2">
    <source>
        <dbReference type="ARBA" id="ARBA00022692"/>
    </source>
</evidence>
<dbReference type="RefSeq" id="WP_346051168.1">
    <property type="nucleotide sequence ID" value="NZ_JAYGII010000011.1"/>
</dbReference>
<dbReference type="SUPFAM" id="SSF161084">
    <property type="entry name" value="MAPEG domain-like"/>
    <property type="match status" value="1"/>
</dbReference>
<dbReference type="Proteomes" id="UP001302316">
    <property type="component" value="Unassembled WGS sequence"/>
</dbReference>
<comment type="subcellular location">
    <subcellularLocation>
        <location evidence="1">Membrane</location>
    </subcellularLocation>
</comment>
<evidence type="ECO:0000256" key="1">
    <source>
        <dbReference type="ARBA" id="ARBA00004370"/>
    </source>
</evidence>
<name>A0AAP6JI83_9GAMM</name>
<gene>
    <name evidence="6" type="ORF">VCB98_06880</name>
</gene>
<evidence type="ECO:0000256" key="3">
    <source>
        <dbReference type="ARBA" id="ARBA00022989"/>
    </source>
</evidence>
<dbReference type="InterPro" id="IPR001129">
    <property type="entry name" value="Membr-assoc_MAPEG"/>
</dbReference>
<dbReference type="PANTHER" id="PTHR35371">
    <property type="entry name" value="INNER MEMBRANE PROTEIN"/>
    <property type="match status" value="1"/>
</dbReference>
<evidence type="ECO:0000256" key="5">
    <source>
        <dbReference type="SAM" id="Phobius"/>
    </source>
</evidence>
<keyword evidence="2 5" id="KW-0812">Transmembrane</keyword>
<dbReference type="Gene3D" id="1.20.120.550">
    <property type="entry name" value="Membrane associated eicosanoid/glutathione metabolism-like domain"/>
    <property type="match status" value="1"/>
</dbReference>
<sequence>MLEAWGLVLASLLMALAWLPASVAKKETFGVRWLASNRETEGLPPLQPWGERAVRAHNNLKENFPAWAALLLLIIALDWQNTVTAWAALLFPAARLGHMVSYTAGWFWPRFGFYCVGLGCTLALLGVCIVRLL</sequence>
<protein>
    <submittedName>
        <fullName evidence="6">MAPEG family protein</fullName>
    </submittedName>
</protein>
<evidence type="ECO:0000313" key="7">
    <source>
        <dbReference type="Proteomes" id="UP001302316"/>
    </source>
</evidence>
<organism evidence="6 7">
    <name type="scientific">Natronospira elongata</name>
    <dbReference type="NCBI Taxonomy" id="3110268"/>
    <lineage>
        <taxon>Bacteria</taxon>
        <taxon>Pseudomonadati</taxon>
        <taxon>Pseudomonadota</taxon>
        <taxon>Gammaproteobacteria</taxon>
        <taxon>Natronospirales</taxon>
        <taxon>Natronospiraceae</taxon>
        <taxon>Natronospira</taxon>
    </lineage>
</organism>
<dbReference type="GO" id="GO:0016020">
    <property type="term" value="C:membrane"/>
    <property type="evidence" value="ECO:0007669"/>
    <property type="project" value="UniProtKB-SubCell"/>
</dbReference>
<feature type="transmembrane region" description="Helical" evidence="5">
    <location>
        <begin position="66"/>
        <end position="91"/>
    </location>
</feature>
<dbReference type="AlphaFoldDB" id="A0AAP6JI83"/>